<name>A0A8T0WIR5_PANVG</name>
<dbReference type="Proteomes" id="UP000823388">
    <property type="component" value="Chromosome 2K"/>
</dbReference>
<proteinExistence type="predicted"/>
<sequence length="62" mass="6774">MRKKASFAGSGLETLGSRGFWKVGRETRAREIGGVKGKEEGKKEARVRRGLGILDFGVLPLE</sequence>
<keyword evidence="2" id="KW-1185">Reference proteome</keyword>
<reference evidence="1" key="1">
    <citation type="submission" date="2020-05" db="EMBL/GenBank/DDBJ databases">
        <title>WGS assembly of Panicum virgatum.</title>
        <authorList>
            <person name="Lovell J.T."/>
            <person name="Jenkins J."/>
            <person name="Shu S."/>
            <person name="Juenger T.E."/>
            <person name="Schmutz J."/>
        </authorList>
    </citation>
    <scope>NUCLEOTIDE SEQUENCE</scope>
    <source>
        <strain evidence="1">AP13</strain>
    </source>
</reference>
<evidence type="ECO:0000313" key="2">
    <source>
        <dbReference type="Proteomes" id="UP000823388"/>
    </source>
</evidence>
<protein>
    <submittedName>
        <fullName evidence="1">Uncharacterized protein</fullName>
    </submittedName>
</protein>
<dbReference type="AlphaFoldDB" id="A0A8T0WIR5"/>
<evidence type="ECO:0000313" key="1">
    <source>
        <dbReference type="EMBL" id="KAG2645726.1"/>
    </source>
</evidence>
<organism evidence="1 2">
    <name type="scientific">Panicum virgatum</name>
    <name type="common">Blackwell switchgrass</name>
    <dbReference type="NCBI Taxonomy" id="38727"/>
    <lineage>
        <taxon>Eukaryota</taxon>
        <taxon>Viridiplantae</taxon>
        <taxon>Streptophyta</taxon>
        <taxon>Embryophyta</taxon>
        <taxon>Tracheophyta</taxon>
        <taxon>Spermatophyta</taxon>
        <taxon>Magnoliopsida</taxon>
        <taxon>Liliopsida</taxon>
        <taxon>Poales</taxon>
        <taxon>Poaceae</taxon>
        <taxon>PACMAD clade</taxon>
        <taxon>Panicoideae</taxon>
        <taxon>Panicodae</taxon>
        <taxon>Paniceae</taxon>
        <taxon>Panicinae</taxon>
        <taxon>Panicum</taxon>
        <taxon>Panicum sect. Hiantes</taxon>
    </lineage>
</organism>
<gene>
    <name evidence="1" type="ORF">PVAP13_2KG441720</name>
</gene>
<accession>A0A8T0WIR5</accession>
<comment type="caution">
    <text evidence="1">The sequence shown here is derived from an EMBL/GenBank/DDBJ whole genome shotgun (WGS) entry which is preliminary data.</text>
</comment>
<dbReference type="EMBL" id="CM029039">
    <property type="protein sequence ID" value="KAG2645726.1"/>
    <property type="molecule type" value="Genomic_DNA"/>
</dbReference>